<dbReference type="GO" id="GO:0003700">
    <property type="term" value="F:DNA-binding transcription factor activity"/>
    <property type="evidence" value="ECO:0007669"/>
    <property type="project" value="TreeGrafter"/>
</dbReference>
<organism evidence="4 5">
    <name type="scientific">Mycobacterium paragordonae</name>
    <dbReference type="NCBI Taxonomy" id="1389713"/>
    <lineage>
        <taxon>Bacteria</taxon>
        <taxon>Bacillati</taxon>
        <taxon>Actinomycetota</taxon>
        <taxon>Actinomycetes</taxon>
        <taxon>Mycobacteriales</taxon>
        <taxon>Mycobacteriaceae</taxon>
        <taxon>Mycobacterium</taxon>
    </lineage>
</organism>
<dbReference type="InterPro" id="IPR009057">
    <property type="entry name" value="Homeodomain-like_sf"/>
</dbReference>
<evidence type="ECO:0000256" key="1">
    <source>
        <dbReference type="ARBA" id="ARBA00023125"/>
    </source>
</evidence>
<dbReference type="InterPro" id="IPR001647">
    <property type="entry name" value="HTH_TetR"/>
</dbReference>
<dbReference type="PANTHER" id="PTHR30055">
    <property type="entry name" value="HTH-TYPE TRANSCRIPTIONAL REGULATOR RUTR"/>
    <property type="match status" value="1"/>
</dbReference>
<dbReference type="EMBL" id="JAUFSA010000001">
    <property type="protein sequence ID" value="MDP7735916.1"/>
    <property type="molecule type" value="Genomic_DNA"/>
</dbReference>
<evidence type="ECO:0000313" key="5">
    <source>
        <dbReference type="Proteomes" id="UP001229081"/>
    </source>
</evidence>
<reference evidence="4" key="1">
    <citation type="submission" date="2023-06" db="EMBL/GenBank/DDBJ databases">
        <title>Identification of two novel mycobacterium reveal diversities and complexities of Mycobacterium gordonae clade.</title>
        <authorList>
            <person name="Matsumoto Y."/>
            <person name="Nakamura S."/>
            <person name="Motooka D."/>
            <person name="Fukushima K."/>
        </authorList>
    </citation>
    <scope>NUCLEOTIDE SEQUENCE</scope>
    <source>
        <strain evidence="4">TY812</strain>
    </source>
</reference>
<keyword evidence="1 2" id="KW-0238">DNA-binding</keyword>
<dbReference type="RefSeq" id="WP_082977886.1">
    <property type="nucleotide sequence ID" value="NZ_JAUFSA010000001.1"/>
</dbReference>
<dbReference type="AlphaFoldDB" id="A0A4R5WXV7"/>
<dbReference type="PRINTS" id="PR00455">
    <property type="entry name" value="HTHTETR"/>
</dbReference>
<comment type="caution">
    <text evidence="4">The sequence shown here is derived from an EMBL/GenBank/DDBJ whole genome shotgun (WGS) entry which is preliminary data.</text>
</comment>
<name>A0A4R5WXV7_9MYCO</name>
<dbReference type="InterPro" id="IPR050109">
    <property type="entry name" value="HTH-type_TetR-like_transc_reg"/>
</dbReference>
<dbReference type="Proteomes" id="UP001229081">
    <property type="component" value="Unassembled WGS sequence"/>
</dbReference>
<evidence type="ECO:0000256" key="2">
    <source>
        <dbReference type="PROSITE-ProRule" id="PRU00335"/>
    </source>
</evidence>
<gene>
    <name evidence="4" type="ORF">QXL92_14315</name>
</gene>
<evidence type="ECO:0000259" key="3">
    <source>
        <dbReference type="PROSITE" id="PS50977"/>
    </source>
</evidence>
<proteinExistence type="predicted"/>
<protein>
    <submittedName>
        <fullName evidence="4">TetR family transcriptional regulator</fullName>
    </submittedName>
</protein>
<dbReference type="PANTHER" id="PTHR30055:SF146">
    <property type="entry name" value="HTH-TYPE TRANSCRIPTIONAL DUAL REGULATOR CECR"/>
    <property type="match status" value="1"/>
</dbReference>
<dbReference type="SUPFAM" id="SSF46689">
    <property type="entry name" value="Homeodomain-like"/>
    <property type="match status" value="1"/>
</dbReference>
<accession>A0A4R5WXV7</accession>
<dbReference type="GO" id="GO:0000976">
    <property type="term" value="F:transcription cis-regulatory region binding"/>
    <property type="evidence" value="ECO:0007669"/>
    <property type="project" value="TreeGrafter"/>
</dbReference>
<sequence length="194" mass="20637">MTANAAASARARKPASVRRAEILMAAAIEFAETGLAGTRLEVIAARAGISHPRVVQMFRSKQALFLAVVDETFDQIAAAFSAAAGRLRTGDGVTPLIGLGDAYRRLLQRDRTVALMMLQSYAAAGDEVVRAAVAARHLALQRAVSDITGADELEVRTFFATGLMVTISTALALPGKRTDAAWGGWLLERVSRDI</sequence>
<dbReference type="Gene3D" id="1.10.10.60">
    <property type="entry name" value="Homeodomain-like"/>
    <property type="match status" value="1"/>
</dbReference>
<dbReference type="Pfam" id="PF00440">
    <property type="entry name" value="TetR_N"/>
    <property type="match status" value="1"/>
</dbReference>
<dbReference type="Gene3D" id="1.10.357.10">
    <property type="entry name" value="Tetracycline Repressor, domain 2"/>
    <property type="match status" value="1"/>
</dbReference>
<feature type="domain" description="HTH tetR-type" evidence="3">
    <location>
        <begin position="16"/>
        <end position="76"/>
    </location>
</feature>
<dbReference type="PROSITE" id="PS50977">
    <property type="entry name" value="HTH_TETR_2"/>
    <property type="match status" value="1"/>
</dbReference>
<evidence type="ECO:0000313" key="4">
    <source>
        <dbReference type="EMBL" id="MDP7735916.1"/>
    </source>
</evidence>
<feature type="DNA-binding region" description="H-T-H motif" evidence="2">
    <location>
        <begin position="39"/>
        <end position="58"/>
    </location>
</feature>